<dbReference type="Gene3D" id="3.80.10.10">
    <property type="entry name" value="Ribonuclease Inhibitor"/>
    <property type="match status" value="3"/>
</dbReference>
<dbReference type="PANTHER" id="PTHR46652:SF3">
    <property type="entry name" value="LEUCINE-RICH REPEAT-CONTAINING PROTEIN 9"/>
    <property type="match status" value="1"/>
</dbReference>
<name>A0A644URW8_9ZZZZ</name>
<reference evidence="3" key="1">
    <citation type="submission" date="2019-08" db="EMBL/GenBank/DDBJ databases">
        <authorList>
            <person name="Kucharzyk K."/>
            <person name="Murdoch R.W."/>
            <person name="Higgins S."/>
            <person name="Loffler F."/>
        </authorList>
    </citation>
    <scope>NUCLEOTIDE SEQUENCE</scope>
</reference>
<evidence type="ECO:0000313" key="3">
    <source>
        <dbReference type="EMBL" id="MPL81789.1"/>
    </source>
</evidence>
<protein>
    <recommendedName>
        <fullName evidence="4">Internalin-A</fullName>
    </recommendedName>
</protein>
<dbReference type="SUPFAM" id="SSF52058">
    <property type="entry name" value="L domain-like"/>
    <property type="match status" value="2"/>
</dbReference>
<dbReference type="AlphaFoldDB" id="A0A644URW8"/>
<evidence type="ECO:0000256" key="1">
    <source>
        <dbReference type="ARBA" id="ARBA00022614"/>
    </source>
</evidence>
<proteinExistence type="predicted"/>
<dbReference type="Pfam" id="PF12799">
    <property type="entry name" value="LRR_4"/>
    <property type="match status" value="1"/>
</dbReference>
<dbReference type="PANTHER" id="PTHR46652">
    <property type="entry name" value="LEUCINE-RICH REPEAT AND IQ DOMAIN-CONTAINING PROTEIN 1-RELATED"/>
    <property type="match status" value="1"/>
</dbReference>
<accession>A0A644URW8</accession>
<evidence type="ECO:0008006" key="4">
    <source>
        <dbReference type="Google" id="ProtNLM"/>
    </source>
</evidence>
<dbReference type="InterPro" id="IPR050836">
    <property type="entry name" value="SDS22/Internalin_LRR"/>
</dbReference>
<gene>
    <name evidence="3" type="ORF">SDC9_27719</name>
</gene>
<evidence type="ECO:0000256" key="2">
    <source>
        <dbReference type="ARBA" id="ARBA00022737"/>
    </source>
</evidence>
<comment type="caution">
    <text evidence="3">The sequence shown here is derived from an EMBL/GenBank/DDBJ whole genome shotgun (WGS) entry which is preliminary data.</text>
</comment>
<dbReference type="InterPro" id="IPR025875">
    <property type="entry name" value="Leu-rich_rpt_4"/>
</dbReference>
<dbReference type="InterPro" id="IPR032675">
    <property type="entry name" value="LRR_dom_sf"/>
</dbReference>
<dbReference type="PROSITE" id="PS51450">
    <property type="entry name" value="LRR"/>
    <property type="match status" value="2"/>
</dbReference>
<keyword evidence="1" id="KW-0433">Leucine-rich repeat</keyword>
<sequence>MNKLSGVVIVAFILLHGFAVFAQQTAKQADNFSSAGLSDEDIATYQKQAAQLVSFMEYAFNTLGSAKAEYKEKDIIINQSFLKFFRDARVQIEDDLVEKRDVVTNKDVQAYLKDIDFFFREVSFKFTIEEITQETNEKGELFFKIKTSRNLNGITLEGVKVNDNKPRFIEINLDDASRDLKIASIYTTRSSEEQELITWWNNLGKGWRIFFSGNTLAGDNIPMHEVIAIGRDYIVRANGNFSQADSTETGDTLFVSPSGVFNEIRRIWRTEEIDISGVPGIYDLDPLSALTALKHLNISGAKVIRPEPIRNLSKLETFIASGTLISSINALQYSTSLRYLDISNTFVADIEPVANFNQLEYLFLTGLSAEDISPLRRLDRLKELRLNNLPLRSPESLAGLSGLEVLDLSGTPLNDLATLTGMDNLKRILLVQTYISDISPLAEMPSLEYVYLDRSPVAQLTPLQNLKKLKVIYCDKTFVNKAIAQEFMQQQPGVKVIYESEELTAWWQAMPDVWKNVFSAMLPLDSPPQREQLHEISFLKRIDISGNQGITTLEPLRKLSSLNQLFAASTGITELMAIKDLFDLEVLDVSNTSVIDPVPLSRLEKLRDLNLSGTRVVDLSPLKGLSNIRRIGIDQLQARNIEILTGLRRLELVYGDGVPGLNQIVEKLWDSIPGVLVIYQTPELQKWWASLDEVWKNIFTQYEPVGPEPDREQLHRVASIRNLDISRNRGVSGLMPLSVLKRLEVLNISGVQVSDLLPLGLITRLQELDCSNTPLTDLSPLTSNRKLKKLNCSNTPLSKIDPLRFLTELENLDISGTQISRLNALATSVNLVHLSCYNTRVSNLKPLEGLSNLKTLKVYNTKVSAKRVEQFRVLKPGVEVIHY</sequence>
<keyword evidence="2" id="KW-0677">Repeat</keyword>
<dbReference type="EMBL" id="VSSQ01000154">
    <property type="protein sequence ID" value="MPL81789.1"/>
    <property type="molecule type" value="Genomic_DNA"/>
</dbReference>
<organism evidence="3">
    <name type="scientific">bioreactor metagenome</name>
    <dbReference type="NCBI Taxonomy" id="1076179"/>
    <lineage>
        <taxon>unclassified sequences</taxon>
        <taxon>metagenomes</taxon>
        <taxon>ecological metagenomes</taxon>
    </lineage>
</organism>
<dbReference type="InterPro" id="IPR001611">
    <property type="entry name" value="Leu-rich_rpt"/>
</dbReference>